<evidence type="ECO:0000256" key="1">
    <source>
        <dbReference type="SAM" id="MobiDB-lite"/>
    </source>
</evidence>
<protein>
    <submittedName>
        <fullName evidence="4">Uncharacterized protein</fullName>
    </submittedName>
</protein>
<comment type="caution">
    <text evidence="4">The sequence shown here is derived from an EMBL/GenBank/DDBJ whole genome shotgun (WGS) entry which is preliminary data.</text>
</comment>
<dbReference type="Proteomes" id="UP000736787">
    <property type="component" value="Unassembled WGS sequence"/>
</dbReference>
<dbReference type="EMBL" id="RCMV01000804">
    <property type="protein sequence ID" value="KAG3212733.1"/>
    <property type="molecule type" value="Genomic_DNA"/>
</dbReference>
<dbReference type="EMBL" id="RCMK01000127">
    <property type="protein sequence ID" value="KAG2947675.1"/>
    <property type="molecule type" value="Genomic_DNA"/>
</dbReference>
<name>A0A8T1L5G9_9STRA</name>
<gene>
    <name evidence="2" type="ORF">PC117_g6623</name>
    <name evidence="3" type="ORF">PC118_g17455</name>
    <name evidence="4" type="ORF">PC129_g16317</name>
</gene>
<dbReference type="EMBL" id="RCML01000791">
    <property type="protein sequence ID" value="KAG2969431.1"/>
    <property type="molecule type" value="Genomic_DNA"/>
</dbReference>
<evidence type="ECO:0000313" key="2">
    <source>
        <dbReference type="EMBL" id="KAG2947675.1"/>
    </source>
</evidence>
<dbReference type="AlphaFoldDB" id="A0A8T1L5G9"/>
<evidence type="ECO:0000313" key="4">
    <source>
        <dbReference type="EMBL" id="KAG3212733.1"/>
    </source>
</evidence>
<evidence type="ECO:0000313" key="5">
    <source>
        <dbReference type="Proteomes" id="UP000760860"/>
    </source>
</evidence>
<feature type="region of interest" description="Disordered" evidence="1">
    <location>
        <begin position="1"/>
        <end position="47"/>
    </location>
</feature>
<organism evidence="4 5">
    <name type="scientific">Phytophthora cactorum</name>
    <dbReference type="NCBI Taxonomy" id="29920"/>
    <lineage>
        <taxon>Eukaryota</taxon>
        <taxon>Sar</taxon>
        <taxon>Stramenopiles</taxon>
        <taxon>Oomycota</taxon>
        <taxon>Peronosporomycetes</taxon>
        <taxon>Peronosporales</taxon>
        <taxon>Peronosporaceae</taxon>
        <taxon>Phytophthora</taxon>
    </lineage>
</organism>
<dbReference type="Proteomes" id="UP000760860">
    <property type="component" value="Unassembled WGS sequence"/>
</dbReference>
<accession>A0A8T1L5G9</accession>
<evidence type="ECO:0000313" key="3">
    <source>
        <dbReference type="EMBL" id="KAG2969431.1"/>
    </source>
</evidence>
<dbReference type="Proteomes" id="UP000697107">
    <property type="component" value="Unassembled WGS sequence"/>
</dbReference>
<reference evidence="4" key="1">
    <citation type="submission" date="2018-05" db="EMBL/GenBank/DDBJ databases">
        <title>Effector identification in a new, highly contiguous assembly of the strawberry crown rot pathogen Phytophthora cactorum.</title>
        <authorList>
            <person name="Armitage A.D."/>
            <person name="Nellist C.F."/>
            <person name="Bates H."/>
            <person name="Vickerstaff R.J."/>
            <person name="Harrison R.J."/>
        </authorList>
    </citation>
    <scope>NUCLEOTIDE SEQUENCE</scope>
    <source>
        <strain evidence="2">4040</strain>
        <strain evidence="3">P415</strain>
        <strain evidence="4">P421</strain>
    </source>
</reference>
<proteinExistence type="predicted"/>
<sequence length="99" mass="9827">MGVPRTAGAVGVPTTTTATEEKPASTPATADAVATAATEAEANSTSTAAVAVPVTAGTVATFVPSGEAAALASKAFSMAQATFDDVVTMDWQNQRCQYS</sequence>